<protein>
    <submittedName>
        <fullName evidence="1">Uncharacterized protein</fullName>
    </submittedName>
</protein>
<dbReference type="EMBL" id="JYDJ01000419">
    <property type="protein sequence ID" value="KRX35680.1"/>
    <property type="molecule type" value="Genomic_DNA"/>
</dbReference>
<proteinExistence type="predicted"/>
<evidence type="ECO:0000313" key="2">
    <source>
        <dbReference type="Proteomes" id="UP000055048"/>
    </source>
</evidence>
<comment type="caution">
    <text evidence="1">The sequence shown here is derived from an EMBL/GenBank/DDBJ whole genome shotgun (WGS) entry which is preliminary data.</text>
</comment>
<sequence length="63" mass="7047">MFLQAGSRPASSVARREISSFDQRTFVFLPQAAANTSGCALFRCRWRPLKVAKLKPHVASLIR</sequence>
<dbReference type="AlphaFoldDB" id="A0A0V0T9T3"/>
<evidence type="ECO:0000313" key="1">
    <source>
        <dbReference type="EMBL" id="KRX35680.1"/>
    </source>
</evidence>
<organism evidence="1 2">
    <name type="scientific">Trichinella murrelli</name>
    <dbReference type="NCBI Taxonomy" id="144512"/>
    <lineage>
        <taxon>Eukaryota</taxon>
        <taxon>Metazoa</taxon>
        <taxon>Ecdysozoa</taxon>
        <taxon>Nematoda</taxon>
        <taxon>Enoplea</taxon>
        <taxon>Dorylaimia</taxon>
        <taxon>Trichinellida</taxon>
        <taxon>Trichinellidae</taxon>
        <taxon>Trichinella</taxon>
    </lineage>
</organism>
<keyword evidence="2" id="KW-1185">Reference proteome</keyword>
<name>A0A0V0T9T3_9BILA</name>
<accession>A0A0V0T9T3</accession>
<gene>
    <name evidence="1" type="ORF">T05_6660</name>
</gene>
<dbReference type="Proteomes" id="UP000055048">
    <property type="component" value="Unassembled WGS sequence"/>
</dbReference>
<reference evidence="1 2" key="1">
    <citation type="submission" date="2015-01" db="EMBL/GenBank/DDBJ databases">
        <title>Evolution of Trichinella species and genotypes.</title>
        <authorList>
            <person name="Korhonen P.K."/>
            <person name="Edoardo P."/>
            <person name="Giuseppe L.R."/>
            <person name="Gasser R.B."/>
        </authorList>
    </citation>
    <scope>NUCLEOTIDE SEQUENCE [LARGE SCALE GENOMIC DNA]</scope>
    <source>
        <strain evidence="1">ISS417</strain>
    </source>
</reference>